<dbReference type="AlphaFoldDB" id="A0A3S4D758"/>
<feature type="region of interest" description="Disordered" evidence="1">
    <location>
        <begin position="345"/>
        <end position="377"/>
    </location>
</feature>
<accession>A0A3S4D758</accession>
<protein>
    <submittedName>
        <fullName evidence="2">Ea0beff5-da68-4bfd-9208-2c1a9eb179ee</fullName>
    </submittedName>
</protein>
<sequence length="377" mass="43350">MCKTRLVHFSVHDVRLPMATALFTAPGTDGGGDFVTPRRQRPCLCRLQACELLQDRDNRPPYCPMFEVCPQHDCCLVWRQASRCRWYYDNAGAPQFVHVDNVEIHCPNAYILCEYKPISMVLDLDEEANGRSEFGQPGERKSMPPWDTCTWKADAKPLFPAGELLYSNHFEEEKEEERIPGSWGLTADRDQVTVMGEYLWVDKKSLYRVIRKTSECLDRMDLSLSSGADFRLVVAQDPLHWIRTASDMVRRAHFFELRAARTYKKMMQRMKFVFTALHKMPGPGQSVVASDGSYSVSREQLDMGDLDPAAIIEACEGPLKQVAKLEERLRVIKDDLLKLKRRRGRAAENLRRPPRMRIVKAGSRRPSALKGSRTRRR</sequence>
<dbReference type="Proteomes" id="UP000289323">
    <property type="component" value="Unassembled WGS sequence"/>
</dbReference>
<evidence type="ECO:0000313" key="2">
    <source>
        <dbReference type="EMBL" id="SPQ24597.1"/>
    </source>
</evidence>
<dbReference type="EMBL" id="OUUZ01000013">
    <property type="protein sequence ID" value="SPQ24597.1"/>
    <property type="molecule type" value="Genomic_DNA"/>
</dbReference>
<organism evidence="2 3">
    <name type="scientific">Thermothielavioides terrestris</name>
    <dbReference type="NCBI Taxonomy" id="2587410"/>
    <lineage>
        <taxon>Eukaryota</taxon>
        <taxon>Fungi</taxon>
        <taxon>Dikarya</taxon>
        <taxon>Ascomycota</taxon>
        <taxon>Pezizomycotina</taxon>
        <taxon>Sordariomycetes</taxon>
        <taxon>Sordariomycetidae</taxon>
        <taxon>Sordariales</taxon>
        <taxon>Chaetomiaceae</taxon>
        <taxon>Thermothielavioides</taxon>
    </lineage>
</organism>
<evidence type="ECO:0000313" key="3">
    <source>
        <dbReference type="Proteomes" id="UP000289323"/>
    </source>
</evidence>
<proteinExistence type="predicted"/>
<name>A0A3S4D758_9PEZI</name>
<evidence type="ECO:0000256" key="1">
    <source>
        <dbReference type="SAM" id="MobiDB-lite"/>
    </source>
</evidence>
<reference evidence="2 3" key="1">
    <citation type="submission" date="2018-04" db="EMBL/GenBank/DDBJ databases">
        <authorList>
            <person name="Huttner S."/>
            <person name="Dainat J."/>
        </authorList>
    </citation>
    <scope>NUCLEOTIDE SEQUENCE [LARGE SCALE GENOMIC DNA]</scope>
</reference>
<gene>
    <name evidence="2" type="ORF">TT172_LOCUS7016</name>
</gene>